<dbReference type="PROSITE" id="PS50240">
    <property type="entry name" value="TRYPSIN_DOM"/>
    <property type="match status" value="1"/>
</dbReference>
<dbReference type="GO" id="GO:0016485">
    <property type="term" value="P:protein processing"/>
    <property type="evidence" value="ECO:0007669"/>
    <property type="project" value="UniProtKB-ARBA"/>
</dbReference>
<keyword evidence="4" id="KW-0222">Digestion</keyword>
<keyword evidence="7" id="KW-0865">Zymogen</keyword>
<dbReference type="InterPro" id="IPR009003">
    <property type="entry name" value="Peptidase_S1_PA"/>
</dbReference>
<dbReference type="GO" id="GO:0007586">
    <property type="term" value="P:digestion"/>
    <property type="evidence" value="ECO:0007669"/>
    <property type="project" value="UniProtKB-KW"/>
</dbReference>
<dbReference type="VEuPathDB" id="VectorBase:AATE000218"/>
<dbReference type="InterPro" id="IPR033116">
    <property type="entry name" value="TRYPSIN_SER"/>
</dbReference>
<dbReference type="AlphaFoldDB" id="A0A182IJA1"/>
<comment type="subcellular location">
    <subcellularLocation>
        <location evidence="1">Secreted</location>
    </subcellularLocation>
</comment>
<dbReference type="PRINTS" id="PR00722">
    <property type="entry name" value="CHYMOTRYPSIN"/>
</dbReference>
<keyword evidence="5" id="KW-0378">Hydrolase</keyword>
<dbReference type="EnsemblMetazoa" id="AATE000218-RA">
    <property type="protein sequence ID" value="AATE000218-PA.1"/>
    <property type="gene ID" value="AATE000218"/>
</dbReference>
<comment type="similarity">
    <text evidence="9">Belongs to the peptidase S1 family. CLIP subfamily.</text>
</comment>
<dbReference type="Pfam" id="PF00089">
    <property type="entry name" value="Trypsin"/>
    <property type="match status" value="1"/>
</dbReference>
<dbReference type="SMART" id="SM00020">
    <property type="entry name" value="Tryp_SPc"/>
    <property type="match status" value="1"/>
</dbReference>
<accession>A0A182IJA1</accession>
<evidence type="ECO:0000256" key="3">
    <source>
        <dbReference type="ARBA" id="ARBA00022670"/>
    </source>
</evidence>
<evidence type="ECO:0000313" key="10">
    <source>
        <dbReference type="EnsemblMetazoa" id="AATE000218-PA.1"/>
    </source>
</evidence>
<dbReference type="GO" id="GO:0004252">
    <property type="term" value="F:serine-type endopeptidase activity"/>
    <property type="evidence" value="ECO:0007669"/>
    <property type="project" value="InterPro"/>
</dbReference>
<keyword evidence="3" id="KW-0645">Protease</keyword>
<proteinExistence type="inferred from homology"/>
<organism evidence="10">
    <name type="scientific">Anopheles atroparvus</name>
    <name type="common">European mosquito</name>
    <dbReference type="NCBI Taxonomy" id="41427"/>
    <lineage>
        <taxon>Eukaryota</taxon>
        <taxon>Metazoa</taxon>
        <taxon>Ecdysozoa</taxon>
        <taxon>Arthropoda</taxon>
        <taxon>Hexapoda</taxon>
        <taxon>Insecta</taxon>
        <taxon>Pterygota</taxon>
        <taxon>Neoptera</taxon>
        <taxon>Endopterygota</taxon>
        <taxon>Diptera</taxon>
        <taxon>Nematocera</taxon>
        <taxon>Culicoidea</taxon>
        <taxon>Culicidae</taxon>
        <taxon>Anophelinae</taxon>
        <taxon>Anopheles</taxon>
    </lineage>
</organism>
<name>A0A182IJA1_ANOAO</name>
<evidence type="ECO:0000256" key="6">
    <source>
        <dbReference type="ARBA" id="ARBA00022825"/>
    </source>
</evidence>
<dbReference type="InterPro" id="IPR050430">
    <property type="entry name" value="Peptidase_S1"/>
</dbReference>
<dbReference type="PANTHER" id="PTHR24276">
    <property type="entry name" value="POLYSERASE-RELATED"/>
    <property type="match status" value="1"/>
</dbReference>
<dbReference type="InterPro" id="IPR001314">
    <property type="entry name" value="Peptidase_S1A"/>
</dbReference>
<dbReference type="SUPFAM" id="SSF50494">
    <property type="entry name" value="Trypsin-like serine proteases"/>
    <property type="match status" value="1"/>
</dbReference>
<dbReference type="Gene3D" id="2.40.10.10">
    <property type="entry name" value="Trypsin-like serine proteases"/>
    <property type="match status" value="2"/>
</dbReference>
<reference evidence="10" key="1">
    <citation type="submission" date="2022-08" db="UniProtKB">
        <authorList>
            <consortium name="EnsemblMetazoa"/>
        </authorList>
    </citation>
    <scope>IDENTIFICATION</scope>
    <source>
        <strain evidence="10">EBRO</strain>
    </source>
</reference>
<evidence type="ECO:0000256" key="7">
    <source>
        <dbReference type="ARBA" id="ARBA00023145"/>
    </source>
</evidence>
<keyword evidence="2" id="KW-0964">Secreted</keyword>
<sequence length="254" mass="27430">MKSFMTIVLTLGVAFAQPMLDGEDEALNHWRVVGGADAEPGSVPFQVSLQVSFGHWCGGAVIGREWVATAAHCVAGLKPDDLKVLAGTNLLNSGGQLYTVKQLFVHSRHNKPNLSNDVALVKLETPFEFSDVLQPVEYSEHELPDNVTVTLTGWGQLSTNGDGPNKLQTIDLKYVNYDECKRLLGSDVDVGHVCTFTKQGEGACNGDSGGPLVYNGKLVGLVNFGVPCAKGYPDAYARVSYYHDWLRTTVANNS</sequence>
<evidence type="ECO:0000256" key="2">
    <source>
        <dbReference type="ARBA" id="ARBA00022525"/>
    </source>
</evidence>
<dbReference type="PANTHER" id="PTHR24276:SF96">
    <property type="entry name" value="PEPTIDASE S1 DOMAIN-CONTAINING PROTEIN"/>
    <property type="match status" value="1"/>
</dbReference>
<keyword evidence="8" id="KW-1015">Disulfide bond</keyword>
<evidence type="ECO:0000256" key="4">
    <source>
        <dbReference type="ARBA" id="ARBA00022757"/>
    </source>
</evidence>
<dbReference type="CDD" id="cd00190">
    <property type="entry name" value="Tryp_SPc"/>
    <property type="match status" value="1"/>
</dbReference>
<dbReference type="InterPro" id="IPR043504">
    <property type="entry name" value="Peptidase_S1_PA_chymotrypsin"/>
</dbReference>
<protein>
    <submittedName>
        <fullName evidence="10">Uncharacterized protein</fullName>
    </submittedName>
</protein>
<dbReference type="FunFam" id="2.40.10.10:FF:000047">
    <property type="entry name" value="Trypsin eta"/>
    <property type="match status" value="1"/>
</dbReference>
<dbReference type="STRING" id="41427.A0A182IJA1"/>
<evidence type="ECO:0000256" key="8">
    <source>
        <dbReference type="ARBA" id="ARBA00023157"/>
    </source>
</evidence>
<dbReference type="PROSITE" id="PS00135">
    <property type="entry name" value="TRYPSIN_SER"/>
    <property type="match status" value="1"/>
</dbReference>
<dbReference type="InterPro" id="IPR001254">
    <property type="entry name" value="Trypsin_dom"/>
</dbReference>
<keyword evidence="6" id="KW-0720">Serine protease</keyword>
<evidence type="ECO:0000256" key="9">
    <source>
        <dbReference type="ARBA" id="ARBA00024195"/>
    </source>
</evidence>
<dbReference type="GO" id="GO:0005576">
    <property type="term" value="C:extracellular region"/>
    <property type="evidence" value="ECO:0007669"/>
    <property type="project" value="UniProtKB-SubCell"/>
</dbReference>
<evidence type="ECO:0000256" key="5">
    <source>
        <dbReference type="ARBA" id="ARBA00022801"/>
    </source>
</evidence>
<evidence type="ECO:0000256" key="1">
    <source>
        <dbReference type="ARBA" id="ARBA00004613"/>
    </source>
</evidence>